<name>A0A1Y2BML1_9FUNG</name>
<dbReference type="EMBL" id="MCGO01000059">
    <property type="protein sequence ID" value="ORY35988.1"/>
    <property type="molecule type" value="Genomic_DNA"/>
</dbReference>
<evidence type="ECO:0000313" key="2">
    <source>
        <dbReference type="Proteomes" id="UP000193642"/>
    </source>
</evidence>
<dbReference type="Proteomes" id="UP000193642">
    <property type="component" value="Unassembled WGS sequence"/>
</dbReference>
<keyword evidence="2" id="KW-1185">Reference proteome</keyword>
<proteinExistence type="predicted"/>
<dbReference type="AlphaFoldDB" id="A0A1Y2BML1"/>
<sequence>MYAQQNEKLEEHERIDFKFLLGKQSTPELNFLAHSEQLLHPSDTLLTNRSESIQTGKILDWFHYSRSILFLHIQRLKTCTASDIVSLVKPTMTKPSIFPCFPKNFPNSTPLLHFIGYPVSETQLSTTNNHKPKETPWNVVFRER</sequence>
<accession>A0A1Y2BML1</accession>
<evidence type="ECO:0000313" key="1">
    <source>
        <dbReference type="EMBL" id="ORY35988.1"/>
    </source>
</evidence>
<dbReference type="OrthoDB" id="10590403at2759"/>
<gene>
    <name evidence="1" type="ORF">BCR33DRAFT_491295</name>
</gene>
<protein>
    <submittedName>
        <fullName evidence="1">Uncharacterized protein</fullName>
    </submittedName>
</protein>
<comment type="caution">
    <text evidence="1">The sequence shown here is derived from an EMBL/GenBank/DDBJ whole genome shotgun (WGS) entry which is preliminary data.</text>
</comment>
<organism evidence="1 2">
    <name type="scientific">Rhizoclosmatium globosum</name>
    <dbReference type="NCBI Taxonomy" id="329046"/>
    <lineage>
        <taxon>Eukaryota</taxon>
        <taxon>Fungi</taxon>
        <taxon>Fungi incertae sedis</taxon>
        <taxon>Chytridiomycota</taxon>
        <taxon>Chytridiomycota incertae sedis</taxon>
        <taxon>Chytridiomycetes</taxon>
        <taxon>Chytridiales</taxon>
        <taxon>Chytriomycetaceae</taxon>
        <taxon>Rhizoclosmatium</taxon>
    </lineage>
</organism>
<reference evidence="1 2" key="1">
    <citation type="submission" date="2016-07" db="EMBL/GenBank/DDBJ databases">
        <title>Pervasive Adenine N6-methylation of Active Genes in Fungi.</title>
        <authorList>
            <consortium name="DOE Joint Genome Institute"/>
            <person name="Mondo S.J."/>
            <person name="Dannebaum R.O."/>
            <person name="Kuo R.C."/>
            <person name="Labutti K."/>
            <person name="Haridas S."/>
            <person name="Kuo A."/>
            <person name="Salamov A."/>
            <person name="Ahrendt S.R."/>
            <person name="Lipzen A."/>
            <person name="Sullivan W."/>
            <person name="Andreopoulos W.B."/>
            <person name="Clum A."/>
            <person name="Lindquist E."/>
            <person name="Daum C."/>
            <person name="Ramamoorthy G.K."/>
            <person name="Gryganskyi A."/>
            <person name="Culley D."/>
            <person name="Magnuson J.K."/>
            <person name="James T.Y."/>
            <person name="O'Malley M.A."/>
            <person name="Stajich J.E."/>
            <person name="Spatafora J.W."/>
            <person name="Visel A."/>
            <person name="Grigoriev I.V."/>
        </authorList>
    </citation>
    <scope>NUCLEOTIDE SEQUENCE [LARGE SCALE GENOMIC DNA]</scope>
    <source>
        <strain evidence="1 2">JEL800</strain>
    </source>
</reference>